<feature type="chain" id="PRO_5047133483" evidence="1">
    <location>
        <begin position="28"/>
        <end position="202"/>
    </location>
</feature>
<name>A0ABS5TTC0_9ACTN</name>
<dbReference type="InterPro" id="IPR022435">
    <property type="entry name" value="Surface-anchored_actinobac"/>
</dbReference>
<protein>
    <submittedName>
        <fullName evidence="2">Choice-of-anchor M domain-containing protein</fullName>
    </submittedName>
</protein>
<reference evidence="2 3" key="1">
    <citation type="submission" date="2021-05" db="EMBL/GenBank/DDBJ databases">
        <title>Kineosporia and Streptomyces sp. nov. two new marine actinobacteria isolated from Coral.</title>
        <authorList>
            <person name="Buangrab K."/>
            <person name="Sutthacheep M."/>
            <person name="Yeemin T."/>
            <person name="Harunari E."/>
            <person name="Igarashi Y."/>
            <person name="Kanchanasin P."/>
            <person name="Tanasupawat S."/>
            <person name="Phongsopitanun W."/>
        </authorList>
    </citation>
    <scope>NUCLEOTIDE SEQUENCE [LARGE SCALE GENOMIC DNA]</scope>
    <source>
        <strain evidence="2 3">J2-2</strain>
    </source>
</reference>
<evidence type="ECO:0000313" key="2">
    <source>
        <dbReference type="EMBL" id="MBT0774036.1"/>
    </source>
</evidence>
<sequence length="202" mass="20374">MRSVRTMIAAGAVALAATVGLSLPAQAATFSTGHIDILDVDYTGSGSPTLNIKQYSPADDDVNPVGSVIQVPAAAQATLGSGLTCVGAATDTVYRLPQSLNSSLLYAGWNTEGSTSAVTLQLVSASTPSGGRFAVYQAVTGGVSIKLASSATTCGTSSFSIPANQHAHANWVFTQAGTYTLVFRATVGTATSGNIAYTFSVG</sequence>
<keyword evidence="1" id="KW-0732">Signal</keyword>
<dbReference type="Proteomes" id="UP001197247">
    <property type="component" value="Unassembled WGS sequence"/>
</dbReference>
<dbReference type="RefSeq" id="WP_214160569.1">
    <property type="nucleotide sequence ID" value="NZ_JAHBAY010000022.1"/>
</dbReference>
<dbReference type="NCBIfam" id="TIGR03769">
    <property type="entry name" value="P_ac_wall_RPT"/>
    <property type="match status" value="1"/>
</dbReference>
<gene>
    <name evidence="2" type="ORF">KIH74_34140</name>
</gene>
<keyword evidence="3" id="KW-1185">Reference proteome</keyword>
<accession>A0ABS5TTC0</accession>
<evidence type="ECO:0000256" key="1">
    <source>
        <dbReference type="SAM" id="SignalP"/>
    </source>
</evidence>
<organism evidence="2 3">
    <name type="scientific">Kineosporia corallincola</name>
    <dbReference type="NCBI Taxonomy" id="2835133"/>
    <lineage>
        <taxon>Bacteria</taxon>
        <taxon>Bacillati</taxon>
        <taxon>Actinomycetota</taxon>
        <taxon>Actinomycetes</taxon>
        <taxon>Kineosporiales</taxon>
        <taxon>Kineosporiaceae</taxon>
        <taxon>Kineosporia</taxon>
    </lineage>
</organism>
<comment type="caution">
    <text evidence="2">The sequence shown here is derived from an EMBL/GenBank/DDBJ whole genome shotgun (WGS) entry which is preliminary data.</text>
</comment>
<dbReference type="NCBIfam" id="NF038134">
    <property type="entry name" value="choice_anch_M"/>
    <property type="match status" value="1"/>
</dbReference>
<dbReference type="EMBL" id="JAHBAY010000022">
    <property type="protein sequence ID" value="MBT0774036.1"/>
    <property type="molecule type" value="Genomic_DNA"/>
</dbReference>
<proteinExistence type="predicted"/>
<feature type="signal peptide" evidence="1">
    <location>
        <begin position="1"/>
        <end position="27"/>
    </location>
</feature>
<evidence type="ECO:0000313" key="3">
    <source>
        <dbReference type="Proteomes" id="UP001197247"/>
    </source>
</evidence>